<dbReference type="EMBL" id="JAWWNJ010000147">
    <property type="protein sequence ID" value="KAK6983821.1"/>
    <property type="molecule type" value="Genomic_DNA"/>
</dbReference>
<organism evidence="2 3">
    <name type="scientific">Favolaschia claudopus</name>
    <dbReference type="NCBI Taxonomy" id="2862362"/>
    <lineage>
        <taxon>Eukaryota</taxon>
        <taxon>Fungi</taxon>
        <taxon>Dikarya</taxon>
        <taxon>Basidiomycota</taxon>
        <taxon>Agaricomycotina</taxon>
        <taxon>Agaricomycetes</taxon>
        <taxon>Agaricomycetidae</taxon>
        <taxon>Agaricales</taxon>
        <taxon>Marasmiineae</taxon>
        <taxon>Mycenaceae</taxon>
        <taxon>Favolaschia</taxon>
    </lineage>
</organism>
<sequence>MDEEESREDIVRVKSVVLHHLCSSIVLNLSLSHTIASSPTRTDTPHFSSLSPLSAPQTHRSAILQAAYPRRTFHRRHIIQPSLRLTLRAPSYVPRPTSSSTPLNETAGDLAAGTYCESQSSAAPRRAPSIVDHPTRPPTRAASPPTTSSSHSPLLAFQLLIDTRRQRRQRGDRGDMRMGWVLLAKKRRVVTAPSRVQPQRTTRSATREPPVTAPPPPGISHDLRLPMCHLPHRLVEARLAFQFKSSHDVPADPDGSPERRQRCGRRVERVPRVPV</sequence>
<gene>
    <name evidence="2" type="ORF">R3P38DRAFT_3293495</name>
</gene>
<accession>A0AAV9ZHV1</accession>
<evidence type="ECO:0000313" key="3">
    <source>
        <dbReference type="Proteomes" id="UP001362999"/>
    </source>
</evidence>
<protein>
    <submittedName>
        <fullName evidence="2">Uncharacterized protein</fullName>
    </submittedName>
</protein>
<feature type="compositionally biased region" description="Polar residues" evidence="1">
    <location>
        <begin position="194"/>
        <end position="204"/>
    </location>
</feature>
<proteinExistence type="predicted"/>
<reference evidence="2 3" key="1">
    <citation type="journal article" date="2024" name="J Genomics">
        <title>Draft genome sequencing and assembly of Favolaschia claudopus CIRM-BRFM 2984 isolated from oak limbs.</title>
        <authorList>
            <person name="Navarro D."/>
            <person name="Drula E."/>
            <person name="Chaduli D."/>
            <person name="Cazenave R."/>
            <person name="Ahrendt S."/>
            <person name="Wang J."/>
            <person name="Lipzen A."/>
            <person name="Daum C."/>
            <person name="Barry K."/>
            <person name="Grigoriev I.V."/>
            <person name="Favel A."/>
            <person name="Rosso M.N."/>
            <person name="Martin F."/>
        </authorList>
    </citation>
    <scope>NUCLEOTIDE SEQUENCE [LARGE SCALE GENOMIC DNA]</scope>
    <source>
        <strain evidence="2 3">CIRM-BRFM 2984</strain>
    </source>
</reference>
<keyword evidence="3" id="KW-1185">Reference proteome</keyword>
<dbReference type="Proteomes" id="UP001362999">
    <property type="component" value="Unassembled WGS sequence"/>
</dbReference>
<evidence type="ECO:0000313" key="2">
    <source>
        <dbReference type="EMBL" id="KAK6983821.1"/>
    </source>
</evidence>
<comment type="caution">
    <text evidence="2">The sequence shown here is derived from an EMBL/GenBank/DDBJ whole genome shotgun (WGS) entry which is preliminary data.</text>
</comment>
<feature type="compositionally biased region" description="Low complexity" evidence="1">
    <location>
        <begin position="120"/>
        <end position="129"/>
    </location>
</feature>
<feature type="region of interest" description="Disordered" evidence="1">
    <location>
        <begin position="116"/>
        <end position="153"/>
    </location>
</feature>
<evidence type="ECO:0000256" key="1">
    <source>
        <dbReference type="SAM" id="MobiDB-lite"/>
    </source>
</evidence>
<name>A0AAV9ZHV1_9AGAR</name>
<feature type="region of interest" description="Disordered" evidence="1">
    <location>
        <begin position="246"/>
        <end position="275"/>
    </location>
</feature>
<feature type="region of interest" description="Disordered" evidence="1">
    <location>
        <begin position="191"/>
        <end position="219"/>
    </location>
</feature>
<dbReference type="AlphaFoldDB" id="A0AAV9ZHV1"/>
<feature type="compositionally biased region" description="Low complexity" evidence="1">
    <location>
        <begin position="138"/>
        <end position="153"/>
    </location>
</feature>